<keyword evidence="2" id="KW-1185">Reference proteome</keyword>
<protein>
    <submittedName>
        <fullName evidence="1">Uncharacterized protein</fullName>
    </submittedName>
</protein>
<sequence length="326" mass="36730">MNSICFMMSLVLANGPSLILVFHGTLNNLQFDNLRLNTSSNTRVYGDLNFKNLISKTTNDFEMQGVFSNLSSNYRDLKSLLPNVLGASIPSIFGKLGNFNINGTTKITTTKIDADLDILTQIGIARSNLSISNVNNIETATYKGKIIFDDFNIGKFLEDPNLGKISANLEVDGKGFKKENLSSRIKGDVYSINYNKYDYKNINVNGTYQQSVFNGALLVDDKNLKLDFNGLADFSKAINAFDFTANIEYLNLKALNFYNRDETSEFKGIVEMNMRGTSLDDAVGNISFNTTNYKNENDDYYFDDFQITSSFKDKERFITINSPRYH</sequence>
<dbReference type="Proteomes" id="UP001164705">
    <property type="component" value="Chromosome"/>
</dbReference>
<evidence type="ECO:0000313" key="2">
    <source>
        <dbReference type="Proteomes" id="UP001164705"/>
    </source>
</evidence>
<name>A0A9E8SHL2_9FLAO</name>
<dbReference type="RefSeq" id="WP_267677409.1">
    <property type="nucleotide sequence ID" value="NZ_CP113088.1"/>
</dbReference>
<reference evidence="1" key="1">
    <citation type="submission" date="2022-11" db="EMBL/GenBank/DDBJ databases">
        <title>Lacinutrix neustonica HL-RS19T sp. nov., isolated from the surface microlayer sample of brackish Lake Shihwa.</title>
        <authorList>
            <person name="Choi J.Y."/>
            <person name="Hwang C.Y."/>
        </authorList>
    </citation>
    <scope>NUCLEOTIDE SEQUENCE</scope>
    <source>
        <strain evidence="1">HL-RS19</strain>
    </source>
</reference>
<proteinExistence type="predicted"/>
<evidence type="ECO:0000313" key="1">
    <source>
        <dbReference type="EMBL" id="WAC02810.1"/>
    </source>
</evidence>
<organism evidence="1 2">
    <name type="scientific">Lacinutrix neustonica</name>
    <dbReference type="NCBI Taxonomy" id="2980107"/>
    <lineage>
        <taxon>Bacteria</taxon>
        <taxon>Pseudomonadati</taxon>
        <taxon>Bacteroidota</taxon>
        <taxon>Flavobacteriia</taxon>
        <taxon>Flavobacteriales</taxon>
        <taxon>Flavobacteriaceae</taxon>
        <taxon>Lacinutrix</taxon>
    </lineage>
</organism>
<gene>
    <name evidence="1" type="ORF">N7U66_03935</name>
</gene>
<dbReference type="AlphaFoldDB" id="A0A9E8SHL2"/>
<dbReference type="EMBL" id="CP113088">
    <property type="protein sequence ID" value="WAC02810.1"/>
    <property type="molecule type" value="Genomic_DNA"/>
</dbReference>
<dbReference type="KEGG" id="lnu:N7U66_03935"/>
<accession>A0A9E8SHL2</accession>